<dbReference type="RefSeq" id="WP_007203374.1">
    <property type="nucleotide sequence ID" value="NZ_AKKV01000037.1"/>
</dbReference>
<evidence type="ECO:0000313" key="5">
    <source>
        <dbReference type="EMBL" id="EIT84223.1"/>
    </source>
</evidence>
<sequence>MRTVNSKDLKISNMKGLLIFLVVFGHLIEVYKSTYYNVFVFIYSFHMPLFILISGYLAKNVKGKKILNLLLLYVVFQAFFNFLVYVIGVEKTLQWGYEKPQFHLWYIVSLCVWYALAYGLKRISHALLVVAVVSCVVLVAVASRYYAHDVVSMLKTVDPEMSTYTLSYQRTLSFAPFFLVGFFITRERLQRLYVSFHRVGYITCGAVIVWLLLYIQKNPHLEQLFRGSYGAHRFMGHGDGYLEKMFLHYGVAFLLSWLLLKSVTSRRSWLTTWGDHSLTIFLFHPIFVFILQANPSWLQSVQKDTRLILLGMGAMLISALLASKALNRLVSRIIAPYETLLVVYQVMRAIFSRKTEGAIR</sequence>
<evidence type="ECO:0000313" key="6">
    <source>
        <dbReference type="Proteomes" id="UP000004080"/>
    </source>
</evidence>
<evidence type="ECO:0000256" key="2">
    <source>
        <dbReference type="ARBA" id="ARBA00007400"/>
    </source>
</evidence>
<evidence type="ECO:0000256" key="3">
    <source>
        <dbReference type="SAM" id="Phobius"/>
    </source>
</evidence>
<gene>
    <name evidence="5" type="ORF">A374_16508</name>
</gene>
<keyword evidence="6" id="KW-1185">Reference proteome</keyword>
<feature type="transmembrane region" description="Helical" evidence="3">
    <location>
        <begin position="34"/>
        <end position="58"/>
    </location>
</feature>
<dbReference type="PANTHER" id="PTHR37312:SF1">
    <property type="entry name" value="MEMBRANE-BOUND ACYLTRANSFERASE YKRP-RELATED"/>
    <property type="match status" value="1"/>
</dbReference>
<comment type="similarity">
    <text evidence="2">Belongs to the acyltransferase 3 family.</text>
</comment>
<dbReference type="PANTHER" id="PTHR37312">
    <property type="entry name" value="MEMBRANE-BOUND ACYLTRANSFERASE YKRP-RELATED"/>
    <property type="match status" value="1"/>
</dbReference>
<keyword evidence="3" id="KW-1133">Transmembrane helix</keyword>
<feature type="transmembrane region" description="Helical" evidence="3">
    <location>
        <begin position="167"/>
        <end position="184"/>
    </location>
</feature>
<proteinExistence type="inferred from homology"/>
<dbReference type="Proteomes" id="UP000004080">
    <property type="component" value="Unassembled WGS sequence"/>
</dbReference>
<feature type="transmembrane region" description="Helical" evidence="3">
    <location>
        <begin position="305"/>
        <end position="322"/>
    </location>
</feature>
<keyword evidence="5" id="KW-0808">Transferase</keyword>
<dbReference type="STRING" id="1196324.A374_16508"/>
<protein>
    <submittedName>
        <fullName evidence="5">Acyltransferase</fullName>
    </submittedName>
</protein>
<keyword evidence="5" id="KW-0012">Acyltransferase</keyword>
<dbReference type="PATRIC" id="fig|1196324.3.peg.3377"/>
<feature type="transmembrane region" description="Helical" evidence="3">
    <location>
        <begin position="246"/>
        <end position="264"/>
    </location>
</feature>
<dbReference type="Pfam" id="PF01757">
    <property type="entry name" value="Acyl_transf_3"/>
    <property type="match status" value="1"/>
</dbReference>
<feature type="transmembrane region" description="Helical" evidence="3">
    <location>
        <begin position="127"/>
        <end position="147"/>
    </location>
</feature>
<feature type="transmembrane region" description="Helical" evidence="3">
    <location>
        <begin position="103"/>
        <end position="120"/>
    </location>
</feature>
<accession>I8UBP9</accession>
<feature type="domain" description="Acyltransferase 3" evidence="4">
    <location>
        <begin position="11"/>
        <end position="321"/>
    </location>
</feature>
<dbReference type="InterPro" id="IPR002656">
    <property type="entry name" value="Acyl_transf_3_dom"/>
</dbReference>
<keyword evidence="3" id="KW-0812">Transmembrane</keyword>
<feature type="transmembrane region" description="Helical" evidence="3">
    <location>
        <begin position="70"/>
        <end position="88"/>
    </location>
</feature>
<comment type="caution">
    <text evidence="5">The sequence shown here is derived from an EMBL/GenBank/DDBJ whole genome shotgun (WGS) entry which is preliminary data.</text>
</comment>
<feature type="transmembrane region" description="Helical" evidence="3">
    <location>
        <begin position="276"/>
        <end position="293"/>
    </location>
</feature>
<organism evidence="5 6">
    <name type="scientific">Fictibacillus macauensis ZFHKF-1</name>
    <dbReference type="NCBI Taxonomy" id="1196324"/>
    <lineage>
        <taxon>Bacteria</taxon>
        <taxon>Bacillati</taxon>
        <taxon>Bacillota</taxon>
        <taxon>Bacilli</taxon>
        <taxon>Bacillales</taxon>
        <taxon>Fictibacillaceae</taxon>
        <taxon>Fictibacillus</taxon>
    </lineage>
</organism>
<reference evidence="5 6" key="1">
    <citation type="journal article" date="2012" name="J. Bacteriol.">
        <title>Genome of Bacillus macauensis ZFHKF-1, a Long-Chain-Forming Bacterium.</title>
        <authorList>
            <person name="Cai L."/>
            <person name="Zhang T."/>
        </authorList>
    </citation>
    <scope>NUCLEOTIDE SEQUENCE [LARGE SCALE GENOMIC DNA]</scope>
    <source>
        <strain evidence="5 6">ZFHKF-1</strain>
    </source>
</reference>
<name>I8UBP9_9BACL</name>
<keyword evidence="3" id="KW-0472">Membrane</keyword>
<dbReference type="EMBL" id="AKKV01000037">
    <property type="protein sequence ID" value="EIT84223.1"/>
    <property type="molecule type" value="Genomic_DNA"/>
</dbReference>
<evidence type="ECO:0000256" key="1">
    <source>
        <dbReference type="ARBA" id="ARBA00004370"/>
    </source>
</evidence>
<dbReference type="eggNOG" id="COG3594">
    <property type="taxonomic scope" value="Bacteria"/>
</dbReference>
<feature type="transmembrane region" description="Helical" evidence="3">
    <location>
        <begin position="196"/>
        <end position="215"/>
    </location>
</feature>
<dbReference type="GO" id="GO:0016747">
    <property type="term" value="F:acyltransferase activity, transferring groups other than amino-acyl groups"/>
    <property type="evidence" value="ECO:0007669"/>
    <property type="project" value="InterPro"/>
</dbReference>
<feature type="transmembrane region" description="Helical" evidence="3">
    <location>
        <begin position="12"/>
        <end position="28"/>
    </location>
</feature>
<comment type="subcellular location">
    <subcellularLocation>
        <location evidence="1">Membrane</location>
    </subcellularLocation>
</comment>
<dbReference type="AlphaFoldDB" id="I8UBP9"/>
<dbReference type="InterPro" id="IPR052734">
    <property type="entry name" value="Nod_factor_acetyltransferase"/>
</dbReference>
<evidence type="ECO:0000259" key="4">
    <source>
        <dbReference type="Pfam" id="PF01757"/>
    </source>
</evidence>